<organism evidence="2 3">
    <name type="scientific">Actinacidiphila glaucinigra</name>
    <dbReference type="NCBI Taxonomy" id="235986"/>
    <lineage>
        <taxon>Bacteria</taxon>
        <taxon>Bacillati</taxon>
        <taxon>Actinomycetota</taxon>
        <taxon>Actinomycetes</taxon>
        <taxon>Kitasatosporales</taxon>
        <taxon>Streptomycetaceae</taxon>
        <taxon>Actinacidiphila</taxon>
    </lineage>
</organism>
<dbReference type="Gene3D" id="2.60.120.10">
    <property type="entry name" value="Jelly Rolls"/>
    <property type="match status" value="1"/>
</dbReference>
<dbReference type="AlphaFoldDB" id="A0A239NK11"/>
<dbReference type="InterPro" id="IPR013096">
    <property type="entry name" value="Cupin_2"/>
</dbReference>
<dbReference type="EMBL" id="FZOF01000038">
    <property type="protein sequence ID" value="SNT54932.1"/>
    <property type="molecule type" value="Genomic_DNA"/>
</dbReference>
<evidence type="ECO:0000313" key="3">
    <source>
        <dbReference type="Proteomes" id="UP000198280"/>
    </source>
</evidence>
<dbReference type="RefSeq" id="WP_089228856.1">
    <property type="nucleotide sequence ID" value="NZ_FZOF01000038.1"/>
</dbReference>
<dbReference type="OrthoDB" id="5243731at2"/>
<accession>A0A239NK11</accession>
<keyword evidence="3" id="KW-1185">Reference proteome</keyword>
<reference evidence="2 3" key="1">
    <citation type="submission" date="2017-06" db="EMBL/GenBank/DDBJ databases">
        <authorList>
            <person name="Kim H.J."/>
            <person name="Triplett B.A."/>
        </authorList>
    </citation>
    <scope>NUCLEOTIDE SEQUENCE [LARGE SCALE GENOMIC DNA]</scope>
    <source>
        <strain evidence="2 3">CGMCC 4.1858</strain>
    </source>
</reference>
<dbReference type="SUPFAM" id="SSF51182">
    <property type="entry name" value="RmlC-like cupins"/>
    <property type="match status" value="1"/>
</dbReference>
<dbReference type="PANTHER" id="PTHR36440:SF1">
    <property type="entry name" value="PUTATIVE (AFU_ORTHOLOGUE AFUA_8G07350)-RELATED"/>
    <property type="match status" value="1"/>
</dbReference>
<gene>
    <name evidence="2" type="ORF">SAMN05216252_13839</name>
</gene>
<feature type="domain" description="Cupin type-2" evidence="1">
    <location>
        <begin position="54"/>
        <end position="122"/>
    </location>
</feature>
<dbReference type="InterPro" id="IPR014710">
    <property type="entry name" value="RmlC-like_jellyroll"/>
</dbReference>
<name>A0A239NK11_9ACTN</name>
<evidence type="ECO:0000259" key="1">
    <source>
        <dbReference type="Pfam" id="PF07883"/>
    </source>
</evidence>
<sequence>MSYPEPRYLGEQGEVSALFRAAGTGADVLAPSGNRTHYLATHTSTGGDFGLYRIDMGPGSPGPSTHFHRSISESFFVLSGAVQLFDGERWITARPGDFLHVPAGGLHAFQNDSDEPASMLLLFAPGAPREEYFERAGEMAQRGGAEFREFLLRHDSFFVEPPQVGPEPL</sequence>
<dbReference type="InterPro" id="IPR011051">
    <property type="entry name" value="RmlC_Cupin_sf"/>
</dbReference>
<proteinExistence type="predicted"/>
<dbReference type="Pfam" id="PF07883">
    <property type="entry name" value="Cupin_2"/>
    <property type="match status" value="1"/>
</dbReference>
<evidence type="ECO:0000313" key="2">
    <source>
        <dbReference type="EMBL" id="SNT54932.1"/>
    </source>
</evidence>
<protein>
    <submittedName>
        <fullName evidence="2">Cupin domain protein</fullName>
    </submittedName>
</protein>
<dbReference type="PANTHER" id="PTHR36440">
    <property type="entry name" value="PUTATIVE (AFU_ORTHOLOGUE AFUA_8G07350)-RELATED"/>
    <property type="match status" value="1"/>
</dbReference>
<dbReference type="InterPro" id="IPR053146">
    <property type="entry name" value="QDO-like"/>
</dbReference>
<dbReference type="Proteomes" id="UP000198280">
    <property type="component" value="Unassembled WGS sequence"/>
</dbReference>